<reference evidence="2" key="1">
    <citation type="submission" date="2019-08" db="EMBL/GenBank/DDBJ databases">
        <title>The genome of the North American firefly Photinus pyralis.</title>
        <authorList>
            <consortium name="Photinus pyralis genome working group"/>
            <person name="Fallon T.R."/>
            <person name="Sander Lower S.E."/>
            <person name="Weng J.-K."/>
        </authorList>
    </citation>
    <scope>NUCLEOTIDE SEQUENCE</scope>
    <source>
        <strain evidence="2">TRF0915ILg1</strain>
        <tissue evidence="2">Whole body</tissue>
    </source>
</reference>
<evidence type="ECO:0000313" key="2">
    <source>
        <dbReference type="EMBL" id="KAF2890203.1"/>
    </source>
</evidence>
<dbReference type="GO" id="GO:0006749">
    <property type="term" value="P:glutathione metabolic process"/>
    <property type="evidence" value="ECO:0007669"/>
    <property type="project" value="TreeGrafter"/>
</dbReference>
<organism evidence="2 3">
    <name type="scientific">Ignelater luminosus</name>
    <name type="common">Cucubano</name>
    <name type="synonym">Pyrophorus luminosus</name>
    <dbReference type="NCBI Taxonomy" id="2038154"/>
    <lineage>
        <taxon>Eukaryota</taxon>
        <taxon>Metazoa</taxon>
        <taxon>Ecdysozoa</taxon>
        <taxon>Arthropoda</taxon>
        <taxon>Hexapoda</taxon>
        <taxon>Insecta</taxon>
        <taxon>Pterygota</taxon>
        <taxon>Neoptera</taxon>
        <taxon>Endopterygota</taxon>
        <taxon>Coleoptera</taxon>
        <taxon>Polyphaga</taxon>
        <taxon>Elateriformia</taxon>
        <taxon>Elateroidea</taxon>
        <taxon>Elateridae</taxon>
        <taxon>Agrypninae</taxon>
        <taxon>Pyrophorini</taxon>
        <taxon>Ignelater</taxon>
    </lineage>
</organism>
<dbReference type="FunFam" id="3.40.30.10:FF:000034">
    <property type="entry name" value="glutathione S-transferase 1"/>
    <property type="match status" value="1"/>
</dbReference>
<dbReference type="InterPro" id="IPR036249">
    <property type="entry name" value="Thioredoxin-like_sf"/>
</dbReference>
<dbReference type="OrthoDB" id="2309723at2759"/>
<proteinExistence type="predicted"/>
<name>A0A8K0G9E2_IGNLU</name>
<dbReference type="InterPro" id="IPR004045">
    <property type="entry name" value="Glutathione_S-Trfase_N"/>
</dbReference>
<comment type="caution">
    <text evidence="2">The sequence shown here is derived from an EMBL/GenBank/DDBJ whole genome shotgun (WGS) entry which is preliminary data.</text>
</comment>
<evidence type="ECO:0000259" key="1">
    <source>
        <dbReference type="PROSITE" id="PS50404"/>
    </source>
</evidence>
<dbReference type="PROSITE" id="PS50404">
    <property type="entry name" value="GST_NTER"/>
    <property type="match status" value="1"/>
</dbReference>
<sequence length="114" mass="12932">MPSKLYVVHGTPPCRTVFATIKALGINIDKYEVDFEKGEHLSPEFLKINPQHAVPVLVDDGKVICDSHAISTYLIDKYGKDDSLYPKDLYKRALVNEKLYFNIGSLYANTNVIW</sequence>
<dbReference type="AlphaFoldDB" id="A0A8K0G9E2"/>
<protein>
    <recommendedName>
        <fullName evidence="1">GST N-terminal domain-containing protein</fullName>
    </recommendedName>
</protein>
<dbReference type="SFLD" id="SFLDS00019">
    <property type="entry name" value="Glutathione_Transferase_(cytos"/>
    <property type="match status" value="1"/>
</dbReference>
<dbReference type="PANTHER" id="PTHR43969">
    <property type="entry name" value="GLUTATHIONE S TRANSFERASE D10, ISOFORM A-RELATED"/>
    <property type="match status" value="1"/>
</dbReference>
<keyword evidence="3" id="KW-1185">Reference proteome</keyword>
<feature type="domain" description="GST N-terminal" evidence="1">
    <location>
        <begin position="1"/>
        <end position="82"/>
    </location>
</feature>
<feature type="non-terminal residue" evidence="2">
    <location>
        <position position="1"/>
    </location>
</feature>
<dbReference type="EMBL" id="VTPC01056595">
    <property type="protein sequence ID" value="KAF2890203.1"/>
    <property type="molecule type" value="Genomic_DNA"/>
</dbReference>
<gene>
    <name evidence="2" type="ORF">ILUMI_15970</name>
</gene>
<dbReference type="SFLD" id="SFLDG00358">
    <property type="entry name" value="Main_(cytGST)"/>
    <property type="match status" value="1"/>
</dbReference>
<dbReference type="Pfam" id="PF13417">
    <property type="entry name" value="GST_N_3"/>
    <property type="match status" value="1"/>
</dbReference>
<dbReference type="Gene3D" id="3.40.30.10">
    <property type="entry name" value="Glutaredoxin"/>
    <property type="match status" value="1"/>
</dbReference>
<dbReference type="Gene3D" id="1.20.1050.10">
    <property type="match status" value="1"/>
</dbReference>
<dbReference type="SUPFAM" id="SSF52833">
    <property type="entry name" value="Thioredoxin-like"/>
    <property type="match status" value="1"/>
</dbReference>
<dbReference type="GO" id="GO:0004364">
    <property type="term" value="F:glutathione transferase activity"/>
    <property type="evidence" value="ECO:0007669"/>
    <property type="project" value="TreeGrafter"/>
</dbReference>
<dbReference type="Proteomes" id="UP000801492">
    <property type="component" value="Unassembled WGS sequence"/>
</dbReference>
<accession>A0A8K0G9E2</accession>
<dbReference type="InterPro" id="IPR040079">
    <property type="entry name" value="Glutathione_S-Trfase"/>
</dbReference>
<evidence type="ECO:0000313" key="3">
    <source>
        <dbReference type="Proteomes" id="UP000801492"/>
    </source>
</evidence>
<dbReference type="PANTHER" id="PTHR43969:SF9">
    <property type="entry name" value="GLUTATHIONE S TRANSFERASE D10, ISOFORM A-RELATED"/>
    <property type="match status" value="1"/>
</dbReference>